<feature type="compositionally biased region" description="Basic and acidic residues" evidence="1">
    <location>
        <begin position="197"/>
        <end position="206"/>
    </location>
</feature>
<gene>
    <name evidence="2" type="ORF">ADUPG1_012440</name>
</gene>
<keyword evidence="3" id="KW-1185">Reference proteome</keyword>
<feature type="compositionally biased region" description="Polar residues" evidence="1">
    <location>
        <begin position="208"/>
        <end position="221"/>
    </location>
</feature>
<comment type="caution">
    <text evidence="2">The sequence shown here is derived from an EMBL/GenBank/DDBJ whole genome shotgun (WGS) entry which is preliminary data.</text>
</comment>
<organism evidence="2 3">
    <name type="scientific">Aduncisulcus paluster</name>
    <dbReference type="NCBI Taxonomy" id="2918883"/>
    <lineage>
        <taxon>Eukaryota</taxon>
        <taxon>Metamonada</taxon>
        <taxon>Carpediemonas-like organisms</taxon>
        <taxon>Aduncisulcus</taxon>
    </lineage>
</organism>
<feature type="region of interest" description="Disordered" evidence="1">
    <location>
        <begin position="316"/>
        <end position="343"/>
    </location>
</feature>
<evidence type="ECO:0000256" key="1">
    <source>
        <dbReference type="SAM" id="MobiDB-lite"/>
    </source>
</evidence>
<feature type="compositionally biased region" description="Basic and acidic residues" evidence="1">
    <location>
        <begin position="326"/>
        <end position="337"/>
    </location>
</feature>
<sequence length="429" mass="47578">MHFETFLRASIKFQKVSFDIKPLQSVFVSMLSDLYSIDEALIPKDPFYLNQICIDLLRSGELLDTLLFPLKYLNAYYTLTMSQQPCFYGFKSYISVPISVSLPTVTAPVLVPPIPESAGSVSKYSLPRFVERTYGGELHERAGSSKSLATNLGGPIDTRISLFLSHSGFFSSYSFSCTEFNYNILRKFNKSQTIQSTKDHSHDHKSGLQFQESEELSSPSDEISDFEEGKTEDHIAKQSIIPSSDFSVASLVAAWQSYTVDNHFDTCCHLIDYSAELFSPFCKSRDSSSSASNGSIGCSDDSQEYTVSAESGLVSGLVSSPTVPKIDTDQDSSKEEQQQSSVIGEEIYSDMRNDGVKMIGVALSHMTQCAATTHNCQARAEGEEERKERDIFIGQSDYLTAKKSIDTFDKKIDACCDKLSLLLDDILSL</sequence>
<protein>
    <submittedName>
        <fullName evidence="2">Uncharacterized protein</fullName>
    </submittedName>
</protein>
<dbReference type="EMBL" id="BQXS01012468">
    <property type="protein sequence ID" value="GKT23481.1"/>
    <property type="molecule type" value="Genomic_DNA"/>
</dbReference>
<evidence type="ECO:0000313" key="2">
    <source>
        <dbReference type="EMBL" id="GKT23481.1"/>
    </source>
</evidence>
<reference evidence="2" key="1">
    <citation type="submission" date="2022-03" db="EMBL/GenBank/DDBJ databases">
        <title>Draft genome sequence of Aduncisulcus paluster, a free-living microaerophilic Fornicata.</title>
        <authorList>
            <person name="Yuyama I."/>
            <person name="Kume K."/>
            <person name="Tamura T."/>
            <person name="Inagaki Y."/>
            <person name="Hashimoto T."/>
        </authorList>
    </citation>
    <scope>NUCLEOTIDE SEQUENCE</scope>
    <source>
        <strain evidence="2">NY0171</strain>
    </source>
</reference>
<feature type="region of interest" description="Disordered" evidence="1">
    <location>
        <begin position="195"/>
        <end position="231"/>
    </location>
</feature>
<evidence type="ECO:0000313" key="3">
    <source>
        <dbReference type="Proteomes" id="UP001057375"/>
    </source>
</evidence>
<proteinExistence type="predicted"/>
<accession>A0ABQ5JZG4</accession>
<dbReference type="Proteomes" id="UP001057375">
    <property type="component" value="Unassembled WGS sequence"/>
</dbReference>
<name>A0ABQ5JZG4_9EUKA</name>